<comment type="caution">
    <text evidence="2">The sequence shown here is derived from an EMBL/GenBank/DDBJ whole genome shotgun (WGS) entry which is preliminary data.</text>
</comment>
<organism evidence="2 3">
    <name type="scientific">Kipferlia bialata</name>
    <dbReference type="NCBI Taxonomy" id="797122"/>
    <lineage>
        <taxon>Eukaryota</taxon>
        <taxon>Metamonada</taxon>
        <taxon>Carpediemonas-like organisms</taxon>
        <taxon>Kipferlia</taxon>
    </lineage>
</organism>
<evidence type="ECO:0000313" key="3">
    <source>
        <dbReference type="Proteomes" id="UP000265618"/>
    </source>
</evidence>
<dbReference type="EMBL" id="BDIP01003401">
    <property type="protein sequence ID" value="GIQ87656.1"/>
    <property type="molecule type" value="Genomic_DNA"/>
</dbReference>
<feature type="region of interest" description="Disordered" evidence="1">
    <location>
        <begin position="1"/>
        <end position="27"/>
    </location>
</feature>
<sequence>MTSDTPKKRQDERERASPSKSAFTRDE</sequence>
<dbReference type="Proteomes" id="UP000265618">
    <property type="component" value="Unassembled WGS sequence"/>
</dbReference>
<reference evidence="2 3" key="1">
    <citation type="journal article" date="2018" name="PLoS ONE">
        <title>The draft genome of Kipferlia bialata reveals reductive genome evolution in fornicate parasites.</title>
        <authorList>
            <person name="Tanifuji G."/>
            <person name="Takabayashi S."/>
            <person name="Kume K."/>
            <person name="Takagi M."/>
            <person name="Nakayama T."/>
            <person name="Kamikawa R."/>
            <person name="Inagaki Y."/>
            <person name="Hashimoto T."/>
        </authorList>
    </citation>
    <scope>NUCLEOTIDE SEQUENCE [LARGE SCALE GENOMIC DNA]</scope>
    <source>
        <strain evidence="2">NY0173</strain>
    </source>
</reference>
<accession>A0A9K3GMC4</accession>
<gene>
    <name evidence="2" type="ORF">KIPB_009741</name>
</gene>
<proteinExistence type="predicted"/>
<name>A0A9K3GMC4_9EUKA</name>
<evidence type="ECO:0000256" key="1">
    <source>
        <dbReference type="SAM" id="MobiDB-lite"/>
    </source>
</evidence>
<feature type="non-terminal residue" evidence="2">
    <location>
        <position position="1"/>
    </location>
</feature>
<evidence type="ECO:0000313" key="2">
    <source>
        <dbReference type="EMBL" id="GIQ87656.1"/>
    </source>
</evidence>
<dbReference type="AlphaFoldDB" id="A0A9K3GMC4"/>
<keyword evidence="3" id="KW-1185">Reference proteome</keyword>
<protein>
    <submittedName>
        <fullName evidence="2">Uncharacterized protein</fullName>
    </submittedName>
</protein>